<evidence type="ECO:0000313" key="2">
    <source>
        <dbReference type="Proteomes" id="UP000013966"/>
    </source>
</evidence>
<keyword evidence="2" id="KW-1185">Reference proteome</keyword>
<reference evidence="1 2" key="1">
    <citation type="journal article" date="2013" name="Genome Announc.">
        <title>Complete Genome Sequence of Burkholderia sp. Strain RPE64, Bacterial Symbiont of the Bean Bug Riptortus pedestris.</title>
        <authorList>
            <person name="Shibata T.F."/>
            <person name="Maeda T."/>
            <person name="Nikoh N."/>
            <person name="Yamaguchi K."/>
            <person name="Oshima K."/>
            <person name="Hattori M."/>
            <person name="Nishiyama T."/>
            <person name="Hasebe M."/>
            <person name="Fukatsu T."/>
            <person name="Kikuchi Y."/>
            <person name="Shigenobu S."/>
        </authorList>
    </citation>
    <scope>NUCLEOTIDE SEQUENCE [LARGE SCALE GENOMIC DNA]</scope>
</reference>
<dbReference type="Proteomes" id="UP000013966">
    <property type="component" value="Chromosome 2"/>
</dbReference>
<dbReference type="EMBL" id="AP013059">
    <property type="protein sequence ID" value="BAN25863.1"/>
    <property type="molecule type" value="Genomic_DNA"/>
</dbReference>
<gene>
    <name evidence="1" type="ORF">BRPE64_BCDS12020</name>
</gene>
<accession>R4WML6</accession>
<name>R4WML6_9BURK</name>
<protein>
    <submittedName>
        <fullName evidence="1">Endoribonuclease L-PSP</fullName>
    </submittedName>
</protein>
<dbReference type="KEGG" id="buo:BRPE64_BCDS12020"/>
<proteinExistence type="predicted"/>
<dbReference type="HOGENOM" id="CLU_3096508_0_0_4"/>
<sequence length="51" mass="5292">MSIRLHNPAGIPPPFSCYSHSASAPADARWLHMSGQVGVTLEGTVPGDSST</sequence>
<organism evidence="1 2">
    <name type="scientific">Caballeronia insecticola</name>
    <dbReference type="NCBI Taxonomy" id="758793"/>
    <lineage>
        <taxon>Bacteria</taxon>
        <taxon>Pseudomonadati</taxon>
        <taxon>Pseudomonadota</taxon>
        <taxon>Betaproteobacteria</taxon>
        <taxon>Burkholderiales</taxon>
        <taxon>Burkholderiaceae</taxon>
        <taxon>Caballeronia</taxon>
    </lineage>
</organism>
<dbReference type="PATRIC" id="fig|758793.3.peg.4112"/>
<evidence type="ECO:0000313" key="1">
    <source>
        <dbReference type="EMBL" id="BAN25863.1"/>
    </source>
</evidence>
<dbReference type="AlphaFoldDB" id="R4WML6"/>
<reference evidence="1 2" key="2">
    <citation type="journal article" date="2018" name="Int. J. Syst. Evol. Microbiol.">
        <title>Burkholderia insecticola sp. nov., a gut symbiotic bacterium of the bean bug Riptortus pedestris.</title>
        <authorList>
            <person name="Takeshita K."/>
            <person name="Tamaki H."/>
            <person name="Ohbayashi T."/>
            <person name="Meng X.-Y."/>
            <person name="Sone T."/>
            <person name="Mitani Y."/>
            <person name="Peeters C."/>
            <person name="Kikuchi Y."/>
            <person name="Vandamme P."/>
        </authorList>
    </citation>
    <scope>NUCLEOTIDE SEQUENCE [LARGE SCALE GENOMIC DNA]</scope>
    <source>
        <strain evidence="1">RPE64</strain>
    </source>
</reference>